<evidence type="ECO:0000313" key="10">
    <source>
        <dbReference type="Proteomes" id="UP000034181"/>
    </source>
</evidence>
<dbReference type="InterPro" id="IPR011701">
    <property type="entry name" value="MFS"/>
</dbReference>
<feature type="transmembrane region" description="Helical" evidence="7">
    <location>
        <begin position="357"/>
        <end position="377"/>
    </location>
</feature>
<comment type="caution">
    <text evidence="9">The sequence shown here is derived from an EMBL/GenBank/DDBJ whole genome shotgun (WGS) entry which is preliminary data.</text>
</comment>
<feature type="transmembrane region" description="Helical" evidence="7">
    <location>
        <begin position="322"/>
        <end position="345"/>
    </location>
</feature>
<protein>
    <recommendedName>
        <fullName evidence="8">Major facilitator superfamily (MFS) profile domain-containing protein</fullName>
    </recommendedName>
</protein>
<feature type="transmembrane region" description="Helical" evidence="7">
    <location>
        <begin position="170"/>
        <end position="193"/>
    </location>
</feature>
<gene>
    <name evidence="9" type="ORF">US96_C0001G0012</name>
</gene>
<feature type="transmembrane region" description="Helical" evidence="7">
    <location>
        <begin position="141"/>
        <end position="164"/>
    </location>
</feature>
<name>A0A0G0NFP4_9BACT</name>
<keyword evidence="4 7" id="KW-0812">Transmembrane</keyword>
<dbReference type="Gene3D" id="1.20.1250.20">
    <property type="entry name" value="MFS general substrate transporter like domains"/>
    <property type="match status" value="1"/>
</dbReference>
<keyword evidence="3" id="KW-1003">Cell membrane</keyword>
<dbReference type="GO" id="GO:0022857">
    <property type="term" value="F:transmembrane transporter activity"/>
    <property type="evidence" value="ECO:0007669"/>
    <property type="project" value="InterPro"/>
</dbReference>
<dbReference type="AlphaFoldDB" id="A0A0G0NFP4"/>
<organism evidence="9 10">
    <name type="scientific">Candidatus Woesebacteria bacterium GW2011_GWB1_38_5b</name>
    <dbReference type="NCBI Taxonomy" id="1618569"/>
    <lineage>
        <taxon>Bacteria</taxon>
        <taxon>Candidatus Woeseibacteriota</taxon>
    </lineage>
</organism>
<evidence type="ECO:0000259" key="8">
    <source>
        <dbReference type="PROSITE" id="PS50850"/>
    </source>
</evidence>
<feature type="domain" description="Major facilitator superfamily (MFS) profile" evidence="8">
    <location>
        <begin position="12"/>
        <end position="408"/>
    </location>
</feature>
<evidence type="ECO:0000313" key="9">
    <source>
        <dbReference type="EMBL" id="KKQ75936.1"/>
    </source>
</evidence>
<dbReference type="Proteomes" id="UP000034181">
    <property type="component" value="Unassembled WGS sequence"/>
</dbReference>
<dbReference type="PANTHER" id="PTHR43266">
    <property type="entry name" value="MACROLIDE-EFFLUX PROTEIN"/>
    <property type="match status" value="1"/>
</dbReference>
<dbReference type="CDD" id="cd06173">
    <property type="entry name" value="MFS_MefA_like"/>
    <property type="match status" value="1"/>
</dbReference>
<dbReference type="PANTHER" id="PTHR43266:SF2">
    <property type="entry name" value="MAJOR FACILITATOR SUPERFAMILY (MFS) PROFILE DOMAIN-CONTAINING PROTEIN"/>
    <property type="match status" value="1"/>
</dbReference>
<evidence type="ECO:0000256" key="6">
    <source>
        <dbReference type="ARBA" id="ARBA00023136"/>
    </source>
</evidence>
<dbReference type="SUPFAM" id="SSF103473">
    <property type="entry name" value="MFS general substrate transporter"/>
    <property type="match status" value="1"/>
</dbReference>
<evidence type="ECO:0000256" key="1">
    <source>
        <dbReference type="ARBA" id="ARBA00004651"/>
    </source>
</evidence>
<comment type="subcellular location">
    <subcellularLocation>
        <location evidence="1">Cell membrane</location>
        <topology evidence="1">Multi-pass membrane protein</topology>
    </subcellularLocation>
</comment>
<dbReference type="PROSITE" id="PS50850">
    <property type="entry name" value="MFS"/>
    <property type="match status" value="1"/>
</dbReference>
<feature type="transmembrane region" description="Helical" evidence="7">
    <location>
        <begin position="224"/>
        <end position="247"/>
    </location>
</feature>
<sequence length="417" mass="45879">MKEFLELIKNKNFVRLWISQIISQVTLNTLSFLILIRLFEQTGSTIATSFVWVAYALPAIIVGPIGAVCSDIFNKKKLLMLTNLSQAITIALLAIFFQKYIYFSYAAVFIYSFFNQFYVPAEASTLPNIVSKKRLPQANSLFFVTVQSGFVLGFVFAGILYDAVGFGTTLFIAAVGLVVAFLTVSGLPSFAPLEHIPKDIEKGVSRFFQEIVEGYKFIKNNKTILFPFALLIGLQVALSILVVTIPVIASEIVKIRPSIAGIVVGFPAAAGALTGTFFVSKLLSRNTRKRKIIESSIFALSISVMLLSDIVPAVNFWIGRSLAVTCFFVTGLAYVGGLIPTITYLQEVTPKDLLGRVFGNIWFITTVATVIPVLFSATITEIFGVNLMLTVLGIIGMSVIFVSKFHQSKFFKAYVKH</sequence>
<feature type="transmembrane region" description="Helical" evidence="7">
    <location>
        <begin position="103"/>
        <end position="121"/>
    </location>
</feature>
<evidence type="ECO:0000256" key="3">
    <source>
        <dbReference type="ARBA" id="ARBA00022475"/>
    </source>
</evidence>
<keyword evidence="2" id="KW-0813">Transport</keyword>
<dbReference type="EMBL" id="LBUZ01000001">
    <property type="protein sequence ID" value="KKQ75936.1"/>
    <property type="molecule type" value="Genomic_DNA"/>
</dbReference>
<evidence type="ECO:0000256" key="4">
    <source>
        <dbReference type="ARBA" id="ARBA00022692"/>
    </source>
</evidence>
<proteinExistence type="predicted"/>
<keyword evidence="5 7" id="KW-1133">Transmembrane helix</keyword>
<feature type="transmembrane region" description="Helical" evidence="7">
    <location>
        <begin position="383"/>
        <end position="402"/>
    </location>
</feature>
<evidence type="ECO:0000256" key="5">
    <source>
        <dbReference type="ARBA" id="ARBA00022989"/>
    </source>
</evidence>
<dbReference type="InterPro" id="IPR036259">
    <property type="entry name" value="MFS_trans_sf"/>
</dbReference>
<feature type="transmembrane region" description="Helical" evidence="7">
    <location>
        <begin position="45"/>
        <end position="66"/>
    </location>
</feature>
<feature type="transmembrane region" description="Helical" evidence="7">
    <location>
        <begin position="292"/>
        <end position="316"/>
    </location>
</feature>
<accession>A0A0G0NFP4</accession>
<dbReference type="GO" id="GO:0005886">
    <property type="term" value="C:plasma membrane"/>
    <property type="evidence" value="ECO:0007669"/>
    <property type="project" value="UniProtKB-SubCell"/>
</dbReference>
<feature type="transmembrane region" description="Helical" evidence="7">
    <location>
        <begin position="78"/>
        <end position="97"/>
    </location>
</feature>
<feature type="transmembrane region" description="Helical" evidence="7">
    <location>
        <begin position="21"/>
        <end position="39"/>
    </location>
</feature>
<dbReference type="Pfam" id="PF07690">
    <property type="entry name" value="MFS_1"/>
    <property type="match status" value="1"/>
</dbReference>
<keyword evidence="6 7" id="KW-0472">Membrane</keyword>
<reference evidence="9 10" key="1">
    <citation type="journal article" date="2015" name="Nature">
        <title>rRNA introns, odd ribosomes, and small enigmatic genomes across a large radiation of phyla.</title>
        <authorList>
            <person name="Brown C.T."/>
            <person name="Hug L.A."/>
            <person name="Thomas B.C."/>
            <person name="Sharon I."/>
            <person name="Castelle C.J."/>
            <person name="Singh A."/>
            <person name="Wilkins M.J."/>
            <person name="Williams K.H."/>
            <person name="Banfield J.F."/>
        </authorList>
    </citation>
    <scope>NUCLEOTIDE SEQUENCE [LARGE SCALE GENOMIC DNA]</scope>
</reference>
<dbReference type="InterPro" id="IPR020846">
    <property type="entry name" value="MFS_dom"/>
</dbReference>
<evidence type="ECO:0000256" key="7">
    <source>
        <dbReference type="SAM" id="Phobius"/>
    </source>
</evidence>
<feature type="transmembrane region" description="Helical" evidence="7">
    <location>
        <begin position="259"/>
        <end position="280"/>
    </location>
</feature>
<evidence type="ECO:0000256" key="2">
    <source>
        <dbReference type="ARBA" id="ARBA00022448"/>
    </source>
</evidence>